<keyword evidence="3" id="KW-1003">Cell membrane</keyword>
<dbReference type="EMBL" id="JAADJT010000007">
    <property type="protein sequence ID" value="NGZ85808.1"/>
    <property type="molecule type" value="Genomic_DNA"/>
</dbReference>
<reference evidence="10 11" key="1">
    <citation type="submission" date="2020-01" db="EMBL/GenBank/DDBJ databases">
        <authorList>
            <person name="Lee S.D."/>
        </authorList>
    </citation>
    <scope>NUCLEOTIDE SEQUENCE [LARGE SCALE GENOMIC DNA]</scope>
    <source>
        <strain evidence="10 11">SAP-35</strain>
    </source>
</reference>
<keyword evidence="11" id="KW-1185">Reference proteome</keyword>
<dbReference type="Pfam" id="PF10099">
    <property type="entry name" value="RskA_C"/>
    <property type="match status" value="1"/>
</dbReference>
<evidence type="ECO:0000256" key="4">
    <source>
        <dbReference type="ARBA" id="ARBA00022692"/>
    </source>
</evidence>
<proteinExistence type="predicted"/>
<keyword evidence="6" id="KW-0472">Membrane</keyword>
<evidence type="ECO:0000313" key="10">
    <source>
        <dbReference type="EMBL" id="NGZ85808.1"/>
    </source>
</evidence>
<dbReference type="PANTHER" id="PTHR37461">
    <property type="entry name" value="ANTI-SIGMA-K FACTOR RSKA"/>
    <property type="match status" value="1"/>
</dbReference>
<accession>A0ABX0FMV1</accession>
<evidence type="ECO:0000256" key="8">
    <source>
        <dbReference type="ARBA" id="ARBA00030803"/>
    </source>
</evidence>
<dbReference type="InterPro" id="IPR041916">
    <property type="entry name" value="Anti_sigma_zinc_sf"/>
</dbReference>
<evidence type="ECO:0000256" key="7">
    <source>
        <dbReference type="ARBA" id="ARBA00029829"/>
    </source>
</evidence>
<feature type="domain" description="Anti-sigma K factor RskA C-terminal" evidence="9">
    <location>
        <begin position="110"/>
        <end position="231"/>
    </location>
</feature>
<gene>
    <name evidence="10" type="ORF">GW587_16305</name>
</gene>
<evidence type="ECO:0000256" key="3">
    <source>
        <dbReference type="ARBA" id="ARBA00022475"/>
    </source>
</evidence>
<dbReference type="Proteomes" id="UP000666369">
    <property type="component" value="Unassembled WGS sequence"/>
</dbReference>
<reference evidence="11" key="2">
    <citation type="submission" date="2023-07" db="EMBL/GenBank/DDBJ databases">
        <title>Duganella aceri sp. nov., isolated from tree sap.</title>
        <authorList>
            <person name="Kim I.S."/>
        </authorList>
    </citation>
    <scope>NUCLEOTIDE SEQUENCE [LARGE SCALE GENOMIC DNA]</scope>
    <source>
        <strain evidence="11">SAP-35</strain>
    </source>
</reference>
<keyword evidence="5" id="KW-1133">Transmembrane helix</keyword>
<dbReference type="PANTHER" id="PTHR37461:SF1">
    <property type="entry name" value="ANTI-SIGMA-K FACTOR RSKA"/>
    <property type="match status" value="1"/>
</dbReference>
<dbReference type="InterPro" id="IPR051474">
    <property type="entry name" value="Anti-sigma-K/W_factor"/>
</dbReference>
<evidence type="ECO:0000256" key="1">
    <source>
        <dbReference type="ARBA" id="ARBA00004167"/>
    </source>
</evidence>
<evidence type="ECO:0000259" key="9">
    <source>
        <dbReference type="Pfam" id="PF10099"/>
    </source>
</evidence>
<keyword evidence="4" id="KW-0812">Transmembrane</keyword>
<organism evidence="10 11">
    <name type="scientific">Duganella aceris</name>
    <dbReference type="NCBI Taxonomy" id="2703883"/>
    <lineage>
        <taxon>Bacteria</taxon>
        <taxon>Pseudomonadati</taxon>
        <taxon>Pseudomonadota</taxon>
        <taxon>Betaproteobacteria</taxon>
        <taxon>Burkholderiales</taxon>
        <taxon>Oxalobacteraceae</taxon>
        <taxon>Telluria group</taxon>
        <taxon>Duganella</taxon>
    </lineage>
</organism>
<name>A0ABX0FMV1_9BURK</name>
<evidence type="ECO:0000313" key="11">
    <source>
        <dbReference type="Proteomes" id="UP000666369"/>
    </source>
</evidence>
<comment type="caution">
    <text evidence="10">The sequence shown here is derived from an EMBL/GenBank/DDBJ whole genome shotgun (WGS) entry which is preliminary data.</text>
</comment>
<evidence type="ECO:0000256" key="2">
    <source>
        <dbReference type="ARBA" id="ARBA00004236"/>
    </source>
</evidence>
<sequence length="241" mass="26175">MNESLEQLQQLAGEYVLGTLPAAMRREVEQRLANEPQLRAEVDAWERRLLPLTELAPPVEPSARLWPRIDGSMQRAAAVGGAPAVAVDTVDAWRRWWDDLRLWRGLAGGAVAASLVLAALLLVKPETPGPAYMVVLSAPQDQGAGWVVQASLDRKLTLTPLHGTIVPDRKALQFWTKGTNWNGPVSLGLVAPDRARKLALDQLPPVEPDQLFEITLEPATGSPTGRPTGPVLYIGKAVKVM</sequence>
<dbReference type="Gene3D" id="1.10.10.1320">
    <property type="entry name" value="Anti-sigma factor, zinc-finger domain"/>
    <property type="match status" value="1"/>
</dbReference>
<protein>
    <recommendedName>
        <fullName evidence="8">Regulator of SigK</fullName>
    </recommendedName>
    <alternativeName>
        <fullName evidence="7">Sigma-K anti-sigma factor RskA</fullName>
    </alternativeName>
</protein>
<dbReference type="RefSeq" id="WP_166105120.1">
    <property type="nucleotide sequence ID" value="NZ_JAADJT010000007.1"/>
</dbReference>
<evidence type="ECO:0000256" key="5">
    <source>
        <dbReference type="ARBA" id="ARBA00022989"/>
    </source>
</evidence>
<evidence type="ECO:0000256" key="6">
    <source>
        <dbReference type="ARBA" id="ARBA00023136"/>
    </source>
</evidence>
<dbReference type="InterPro" id="IPR018764">
    <property type="entry name" value="RskA_C"/>
</dbReference>
<comment type="subcellular location">
    <subcellularLocation>
        <location evidence="2">Cell membrane</location>
    </subcellularLocation>
    <subcellularLocation>
        <location evidence="1">Membrane</location>
        <topology evidence="1">Single-pass membrane protein</topology>
    </subcellularLocation>
</comment>